<feature type="signal peptide" evidence="1">
    <location>
        <begin position="1"/>
        <end position="28"/>
    </location>
</feature>
<evidence type="ECO:0000313" key="4">
    <source>
        <dbReference type="Proteomes" id="UP001557484"/>
    </source>
</evidence>
<keyword evidence="1" id="KW-0732">Signal</keyword>
<name>A0ABV3TXS8_9GAMM</name>
<feature type="chain" id="PRO_5047065636" evidence="1">
    <location>
        <begin position="29"/>
        <end position="553"/>
    </location>
</feature>
<dbReference type="PANTHER" id="PTHR11102:SF160">
    <property type="entry name" value="ERAD-ASSOCIATED E3 UBIQUITIN-PROTEIN LIGASE COMPONENT HRD3"/>
    <property type="match status" value="1"/>
</dbReference>
<dbReference type="InterPro" id="IPR011990">
    <property type="entry name" value="TPR-like_helical_dom_sf"/>
</dbReference>
<dbReference type="InterPro" id="IPR011600">
    <property type="entry name" value="Pept_C14_caspase"/>
</dbReference>
<gene>
    <name evidence="3" type="ORF">AB4875_11365</name>
</gene>
<evidence type="ECO:0000256" key="1">
    <source>
        <dbReference type="SAM" id="SignalP"/>
    </source>
</evidence>
<dbReference type="PANTHER" id="PTHR11102">
    <property type="entry name" value="SEL-1-LIKE PROTEIN"/>
    <property type="match status" value="1"/>
</dbReference>
<dbReference type="Gene3D" id="3.40.50.1460">
    <property type="match status" value="1"/>
</dbReference>
<dbReference type="SUPFAM" id="SSF52129">
    <property type="entry name" value="Caspase-like"/>
    <property type="match status" value="1"/>
</dbReference>
<keyword evidence="4" id="KW-1185">Reference proteome</keyword>
<organism evidence="3 4">
    <name type="scientific">Zhongshania arctica</name>
    <dbReference type="NCBI Taxonomy" id="3238302"/>
    <lineage>
        <taxon>Bacteria</taxon>
        <taxon>Pseudomonadati</taxon>
        <taxon>Pseudomonadota</taxon>
        <taxon>Gammaproteobacteria</taxon>
        <taxon>Cellvibrionales</taxon>
        <taxon>Spongiibacteraceae</taxon>
        <taxon>Zhongshania</taxon>
    </lineage>
</organism>
<dbReference type="RefSeq" id="WP_368376171.1">
    <property type="nucleotide sequence ID" value="NZ_JBFRYB010000001.1"/>
</dbReference>
<dbReference type="InterPro" id="IPR050767">
    <property type="entry name" value="Sel1_AlgK"/>
</dbReference>
<protein>
    <submittedName>
        <fullName evidence="3">Caspase family protein</fullName>
    </submittedName>
</protein>
<dbReference type="Proteomes" id="UP001557484">
    <property type="component" value="Unassembled WGS sequence"/>
</dbReference>
<dbReference type="InterPro" id="IPR029030">
    <property type="entry name" value="Caspase-like_dom_sf"/>
</dbReference>
<dbReference type="EMBL" id="JBFRYB010000001">
    <property type="protein sequence ID" value="MEX1666086.1"/>
    <property type="molecule type" value="Genomic_DNA"/>
</dbReference>
<accession>A0ABV3TXS8</accession>
<dbReference type="SUPFAM" id="SSF81901">
    <property type="entry name" value="HCP-like"/>
    <property type="match status" value="1"/>
</dbReference>
<evidence type="ECO:0000313" key="3">
    <source>
        <dbReference type="EMBL" id="MEX1666086.1"/>
    </source>
</evidence>
<dbReference type="PROSITE" id="PS51257">
    <property type="entry name" value="PROKAR_LIPOPROTEIN"/>
    <property type="match status" value="1"/>
</dbReference>
<evidence type="ECO:0000259" key="2">
    <source>
        <dbReference type="Pfam" id="PF00656"/>
    </source>
</evidence>
<sequence>MKIQTVSHRRWWLGFRAVVALIALSACSNTPGNEANTIPASSEDVVAGLQIVDCLLPGQLRKLGNMAYMSPRRPIKTTAADCRIRGGEYVAYDRADYKTALKVWLPSAEQGDAEAQLSVGEIFEKGLGTDPNYEVAIFWYKKAAEQGNKSALFNLGTLYEQGLGVQKDRLQAINYYRQAWGMPEDSLIYQETAQREQQDLRAELAAQIKVKDQQMALLDKQMVSLKKQLSTAKVASSSASEASPAAELATLQQLLKSVNDDRASVERRLSTIPRLRTPAVSLPSQAQVPIRADGIKVGDMDFGRYYALVIGNRDYAMLDDLETPLNDAKEIGQILEKQYGFQVQLLLNSDRLTVMQAINELHSVLTENDNLLIYYAGHGSMVNVGDRDTGYWLPVNADAPPNDAYWVSNEFVSNHLGRLQAKRILVIADSCYGGLLSSAPDQLFLGKGRESDNPEYVKYKLPRKSRLLMSSGGDKPVIDEGGDGHSVFARELIKALRSNTGLISAPDLYAQIKEPVIHQAALNNFVQEPVYKIIKGAGHEVGDFFFISKSKGN</sequence>
<dbReference type="SMART" id="SM00671">
    <property type="entry name" value="SEL1"/>
    <property type="match status" value="2"/>
</dbReference>
<dbReference type="InterPro" id="IPR006597">
    <property type="entry name" value="Sel1-like"/>
</dbReference>
<reference evidence="3 4" key="1">
    <citation type="journal article" date="2011" name="Int. J. Syst. Evol. Microbiol.">
        <title>Zhongshania antarctica gen. nov., sp. nov. and Zhongshania guokunii sp. nov., gammaproteobacteria respectively isolated from coastal attached (fast) ice and surface seawater of the Antarctic.</title>
        <authorList>
            <person name="Li H.J."/>
            <person name="Zhang X.Y."/>
            <person name="Chen C.X."/>
            <person name="Zhang Y.J."/>
            <person name="Gao Z.M."/>
            <person name="Yu Y."/>
            <person name="Chen X.L."/>
            <person name="Chen B."/>
            <person name="Zhang Y.Z."/>
        </authorList>
    </citation>
    <scope>NUCLEOTIDE SEQUENCE [LARGE SCALE GENOMIC DNA]</scope>
    <source>
        <strain evidence="3 4">R06B22</strain>
    </source>
</reference>
<proteinExistence type="predicted"/>
<dbReference type="Pfam" id="PF08238">
    <property type="entry name" value="Sel1"/>
    <property type="match status" value="2"/>
</dbReference>
<comment type="caution">
    <text evidence="3">The sequence shown here is derived from an EMBL/GenBank/DDBJ whole genome shotgun (WGS) entry which is preliminary data.</text>
</comment>
<feature type="domain" description="Peptidase C14 caspase" evidence="2">
    <location>
        <begin position="306"/>
        <end position="517"/>
    </location>
</feature>
<dbReference type="Gene3D" id="1.25.40.10">
    <property type="entry name" value="Tetratricopeptide repeat domain"/>
    <property type="match status" value="1"/>
</dbReference>
<dbReference type="Pfam" id="PF00656">
    <property type="entry name" value="Peptidase_C14"/>
    <property type="match status" value="1"/>
</dbReference>